<sequence length="283" mass="32705">MVEYNSSNSSIIFKVPLGGLQKDIDFVKSTFDKRNTEINAQNEQLKNTISTLLKERKDKAGNLEAEFSEAIQKVSIPLKRADISEKPIIDLQVRKNIQDLKKPLAQPSKEFILDRKYVLDILEIINLGGKQFELNPEVYGLKLGEEDLRNIILSYLNIIFEGSATGETFCKQGKTDIYLNIPKGQIFIAECKFWSGEQKYKETIDQLFRYLTWRRNYSLIITFAKSADFTQMMESAQQAINSHSTFSKGLEKLENTHFQSIHTFPEDSKKEIEIHHLFFNLYS</sequence>
<accession>A0A0G0SWJ3</accession>
<dbReference type="AlphaFoldDB" id="A0A0G0SWJ3"/>
<reference evidence="2 3" key="1">
    <citation type="journal article" date="2015" name="Nature">
        <title>rRNA introns, odd ribosomes, and small enigmatic genomes across a large radiation of phyla.</title>
        <authorList>
            <person name="Brown C.T."/>
            <person name="Hug L.A."/>
            <person name="Thomas B.C."/>
            <person name="Sharon I."/>
            <person name="Castelle C.J."/>
            <person name="Singh A."/>
            <person name="Wilkins M.J."/>
            <person name="Williams K.H."/>
            <person name="Banfield J.F."/>
        </authorList>
    </citation>
    <scope>NUCLEOTIDE SEQUENCE [LARGE SCALE GENOMIC DNA]</scope>
</reference>
<evidence type="ECO:0000313" key="2">
    <source>
        <dbReference type="EMBL" id="KKR30002.1"/>
    </source>
</evidence>
<evidence type="ECO:0000313" key="3">
    <source>
        <dbReference type="Proteomes" id="UP000034793"/>
    </source>
</evidence>
<name>A0A0G0SWJ3_9BACT</name>
<dbReference type="PATRIC" id="fig|1618552.3.peg.556"/>
<dbReference type="EMBL" id="LBXL01000016">
    <property type="protein sequence ID" value="KKR30002.1"/>
    <property type="molecule type" value="Genomic_DNA"/>
</dbReference>
<protein>
    <submittedName>
        <fullName evidence="2">Uncharacterized protein</fullName>
    </submittedName>
</protein>
<dbReference type="InterPro" id="IPR011856">
    <property type="entry name" value="tRNA_endonuc-like_dom_sf"/>
</dbReference>
<comment type="caution">
    <text evidence="2">The sequence shown here is derived from an EMBL/GenBank/DDBJ whole genome shotgun (WGS) entry which is preliminary data.</text>
</comment>
<evidence type="ECO:0000256" key="1">
    <source>
        <dbReference type="SAM" id="Coils"/>
    </source>
</evidence>
<keyword evidence="1" id="KW-0175">Coiled coil</keyword>
<dbReference type="Gene3D" id="3.40.1350.10">
    <property type="match status" value="1"/>
</dbReference>
<feature type="coiled-coil region" evidence="1">
    <location>
        <begin position="35"/>
        <end position="73"/>
    </location>
</feature>
<proteinExistence type="predicted"/>
<gene>
    <name evidence="2" type="ORF">UT61_C0016G0013</name>
</gene>
<dbReference type="Proteomes" id="UP000034793">
    <property type="component" value="Unassembled WGS sequence"/>
</dbReference>
<dbReference type="GO" id="GO:0003676">
    <property type="term" value="F:nucleic acid binding"/>
    <property type="evidence" value="ECO:0007669"/>
    <property type="project" value="InterPro"/>
</dbReference>
<organism evidence="2 3">
    <name type="scientific">Candidatus Woesebacteria bacterium GW2011_GWA1_39_8</name>
    <dbReference type="NCBI Taxonomy" id="1618552"/>
    <lineage>
        <taxon>Bacteria</taxon>
        <taxon>Candidatus Woeseibacteriota</taxon>
    </lineage>
</organism>